<sequence length="166" mass="18907">MRIDSAKYEGGRLVLSTLAPDAIRLAYRFEPGEYELVKAKKKRSLDANSYLWVLCTKIADAVRISKEDVYRRNIREGGEYTPLPIKSEAVEEFQRIWAGHGIGWFADVTDDSKIAGYKLVFAYHGSSVYDTKQMSHLLQRVIDDAKSVGIDVISEREQSLMIGEWK</sequence>
<dbReference type="EMBL" id="FQXV01000022">
    <property type="protein sequence ID" value="SHI23757.1"/>
    <property type="molecule type" value="Genomic_DNA"/>
</dbReference>
<name>A0A1M5ZJH7_9FIRM</name>
<evidence type="ECO:0000313" key="2">
    <source>
        <dbReference type="EMBL" id="SHI24447.1"/>
    </source>
</evidence>
<dbReference type="RefSeq" id="WP_073083040.1">
    <property type="nucleotide sequence ID" value="NZ_FQXV01000022.1"/>
</dbReference>
<evidence type="ECO:0000313" key="1">
    <source>
        <dbReference type="EMBL" id="SHI23757.1"/>
    </source>
</evidence>
<evidence type="ECO:0000313" key="3">
    <source>
        <dbReference type="Proteomes" id="UP000183995"/>
    </source>
</evidence>
<protein>
    <submittedName>
        <fullName evidence="2">Uncharacterized protein</fullName>
    </submittedName>
</protein>
<dbReference type="OrthoDB" id="1857943at2"/>
<proteinExistence type="predicted"/>
<dbReference type="Proteomes" id="UP000183995">
    <property type="component" value="Unassembled WGS sequence"/>
</dbReference>
<accession>A0A1M5ZJH7</accession>
<keyword evidence="3" id="KW-1185">Reference proteome</keyword>
<organism evidence="2 3">
    <name type="scientific">Sporobacter termitidis DSM 10068</name>
    <dbReference type="NCBI Taxonomy" id="1123282"/>
    <lineage>
        <taxon>Bacteria</taxon>
        <taxon>Bacillati</taxon>
        <taxon>Bacillota</taxon>
        <taxon>Clostridia</taxon>
        <taxon>Eubacteriales</taxon>
        <taxon>Oscillospiraceae</taxon>
        <taxon>Sporobacter</taxon>
    </lineage>
</organism>
<dbReference type="AlphaFoldDB" id="A0A1M5ZJH7"/>
<reference evidence="2 3" key="1">
    <citation type="submission" date="2016-11" db="EMBL/GenBank/DDBJ databases">
        <authorList>
            <person name="Jaros S."/>
            <person name="Januszkiewicz K."/>
            <person name="Wedrychowicz H."/>
        </authorList>
    </citation>
    <scope>NUCLEOTIDE SEQUENCE [LARGE SCALE GENOMIC DNA]</scope>
    <source>
        <strain evidence="2 3">DSM 10068</strain>
    </source>
</reference>
<gene>
    <name evidence="1" type="ORF">SAMN02745823_03759</name>
    <name evidence="2" type="ORF">SAMN02745823_03837</name>
</gene>
<dbReference type="InterPro" id="IPR036619">
    <property type="entry name" value="NinB_sf"/>
</dbReference>
<dbReference type="Gene3D" id="1.10.3790.10">
    <property type="entry name" value="NinB"/>
    <property type="match status" value="1"/>
</dbReference>
<dbReference type="STRING" id="1123282.SAMN02745823_03759"/>
<dbReference type="EMBL" id="FQXV01000024">
    <property type="protein sequence ID" value="SHI24447.1"/>
    <property type="molecule type" value="Genomic_DNA"/>
</dbReference>